<protein>
    <submittedName>
        <fullName evidence="2">Uncharacterized protein</fullName>
    </submittedName>
</protein>
<evidence type="ECO:0000256" key="1">
    <source>
        <dbReference type="SAM" id="MobiDB-lite"/>
    </source>
</evidence>
<feature type="region of interest" description="Disordered" evidence="1">
    <location>
        <begin position="1"/>
        <end position="96"/>
    </location>
</feature>
<reference evidence="2" key="2">
    <citation type="submission" date="2017-10" db="EMBL/GenBank/DDBJ databases">
        <title>Ladona fulva Genome sequencing and assembly.</title>
        <authorList>
            <person name="Murali S."/>
            <person name="Richards S."/>
            <person name="Bandaranaike D."/>
            <person name="Bellair M."/>
            <person name="Blankenburg K."/>
            <person name="Chao H."/>
            <person name="Dinh H."/>
            <person name="Doddapaneni H."/>
            <person name="Dugan-Rocha S."/>
            <person name="Elkadiri S."/>
            <person name="Gnanaolivu R."/>
            <person name="Hernandez B."/>
            <person name="Skinner E."/>
            <person name="Javaid M."/>
            <person name="Lee S."/>
            <person name="Li M."/>
            <person name="Ming W."/>
            <person name="Munidasa M."/>
            <person name="Muniz J."/>
            <person name="Nguyen L."/>
            <person name="Hughes D."/>
            <person name="Osuji N."/>
            <person name="Pu L.-L."/>
            <person name="Puazo M."/>
            <person name="Qu C."/>
            <person name="Quiroz J."/>
            <person name="Raj R."/>
            <person name="Weissenberger G."/>
            <person name="Xin Y."/>
            <person name="Zou X."/>
            <person name="Han Y."/>
            <person name="Worley K."/>
            <person name="Muzny D."/>
            <person name="Gibbs R."/>
        </authorList>
    </citation>
    <scope>NUCLEOTIDE SEQUENCE</scope>
    <source>
        <strain evidence="2">Sampled in the wild</strain>
    </source>
</reference>
<comment type="caution">
    <text evidence="2">The sequence shown here is derived from an EMBL/GenBank/DDBJ whole genome shotgun (WGS) entry which is preliminary data.</text>
</comment>
<accession>A0A8K0P2S6</accession>
<keyword evidence="3" id="KW-1185">Reference proteome</keyword>
<dbReference type="Proteomes" id="UP000792457">
    <property type="component" value="Unassembled WGS sequence"/>
</dbReference>
<feature type="compositionally biased region" description="Polar residues" evidence="1">
    <location>
        <begin position="82"/>
        <end position="91"/>
    </location>
</feature>
<feature type="compositionally biased region" description="Pro residues" evidence="1">
    <location>
        <begin position="44"/>
        <end position="53"/>
    </location>
</feature>
<reference evidence="2" key="1">
    <citation type="submission" date="2013-04" db="EMBL/GenBank/DDBJ databases">
        <authorList>
            <person name="Qu J."/>
            <person name="Murali S.C."/>
            <person name="Bandaranaike D."/>
            <person name="Bellair M."/>
            <person name="Blankenburg K."/>
            <person name="Chao H."/>
            <person name="Dinh H."/>
            <person name="Doddapaneni H."/>
            <person name="Downs B."/>
            <person name="Dugan-Rocha S."/>
            <person name="Elkadiri S."/>
            <person name="Gnanaolivu R.D."/>
            <person name="Hernandez B."/>
            <person name="Javaid M."/>
            <person name="Jayaseelan J.C."/>
            <person name="Lee S."/>
            <person name="Li M."/>
            <person name="Ming W."/>
            <person name="Munidasa M."/>
            <person name="Muniz J."/>
            <person name="Nguyen L."/>
            <person name="Ongeri F."/>
            <person name="Osuji N."/>
            <person name="Pu L.-L."/>
            <person name="Puazo M."/>
            <person name="Qu C."/>
            <person name="Quiroz J."/>
            <person name="Raj R."/>
            <person name="Weissenberger G."/>
            <person name="Xin Y."/>
            <person name="Zou X."/>
            <person name="Han Y."/>
            <person name="Richards S."/>
            <person name="Worley K."/>
            <person name="Muzny D."/>
            <person name="Gibbs R."/>
        </authorList>
    </citation>
    <scope>NUCLEOTIDE SEQUENCE</scope>
    <source>
        <strain evidence="2">Sampled in the wild</strain>
    </source>
</reference>
<name>A0A8K0P2S6_LADFU</name>
<dbReference type="EMBL" id="KZ308403">
    <property type="protein sequence ID" value="KAG8228964.1"/>
    <property type="molecule type" value="Genomic_DNA"/>
</dbReference>
<organism evidence="2 3">
    <name type="scientific">Ladona fulva</name>
    <name type="common">Scarce chaser dragonfly</name>
    <name type="synonym">Libellula fulva</name>
    <dbReference type="NCBI Taxonomy" id="123851"/>
    <lineage>
        <taxon>Eukaryota</taxon>
        <taxon>Metazoa</taxon>
        <taxon>Ecdysozoa</taxon>
        <taxon>Arthropoda</taxon>
        <taxon>Hexapoda</taxon>
        <taxon>Insecta</taxon>
        <taxon>Pterygota</taxon>
        <taxon>Palaeoptera</taxon>
        <taxon>Odonata</taxon>
        <taxon>Epiprocta</taxon>
        <taxon>Anisoptera</taxon>
        <taxon>Libelluloidea</taxon>
        <taxon>Libellulidae</taxon>
        <taxon>Ladona</taxon>
    </lineage>
</organism>
<evidence type="ECO:0000313" key="2">
    <source>
        <dbReference type="EMBL" id="KAG8228964.1"/>
    </source>
</evidence>
<gene>
    <name evidence="2" type="ORF">J437_LFUL009741</name>
</gene>
<dbReference type="AlphaFoldDB" id="A0A8K0P2S6"/>
<feature type="compositionally biased region" description="Low complexity" evidence="1">
    <location>
        <begin position="16"/>
        <end position="29"/>
    </location>
</feature>
<proteinExistence type="predicted"/>
<evidence type="ECO:0000313" key="3">
    <source>
        <dbReference type="Proteomes" id="UP000792457"/>
    </source>
</evidence>
<sequence>MRDNKEITTIFDPRRTGASGSGPSSSGGPRRPPPSVVIVTAPPQDNPAPPADPPAGDNTMPNGPSLSAPPPGPHGPQVLAPPSQSAMNPSQAGGVPACPGSCNAQGGYNFDDELTYIFQKFLLIIKRSRLIANRSISWLSMVYDIFHVALDRLDGKLYGDFWLAQWKAECTRTRISYRVIYN</sequence>